<keyword evidence="3 5" id="KW-1133">Transmembrane helix</keyword>
<name>A0A9J6P608_9CLOT</name>
<comment type="subcellular location">
    <subcellularLocation>
        <location evidence="1">Membrane</location>
        <topology evidence="1">Multi-pass membrane protein</topology>
    </subcellularLocation>
</comment>
<dbReference type="InterPro" id="IPR013525">
    <property type="entry name" value="ABC2_TM"/>
</dbReference>
<dbReference type="Gene3D" id="3.40.1710.10">
    <property type="entry name" value="abc type-2 transporter like domain"/>
    <property type="match status" value="1"/>
</dbReference>
<sequence length="369" mass="42818">MNRILMKNALSKVLIIFIMLLVCHMSTNYIIKVHNDREINNRNITIGITDMDGTNLSKRLISDIEEGVKVQEYEDENMSIKMMSHGKIDFALVINKGYEEMIKAGELSKLITVYHGYNPDKTQLVLEVVSSSVLKRWMRFKLDILNEKNGIDIDWSQLNDENISNLVRVEEIFLSDKDNIETSPKLEIDEERDFKGTIYLIIWGLAVLVILFIINMNEIKDRENDIYQRIVTFHDDGRKYYIINRALNVLLISVITCFYLIVSQKSMYISNQTMISMSLYIIIMQWLIGIVTSKTRRISSYTAIGGMIIAWVIISYAISVMVNNKFIQIISPLSWLNSNLIMLIWIMAMLVVVVALKNIISKMFMNKWL</sequence>
<feature type="transmembrane region" description="Helical" evidence="5">
    <location>
        <begin position="274"/>
        <end position="291"/>
    </location>
</feature>
<feature type="transmembrane region" description="Helical" evidence="5">
    <location>
        <begin position="240"/>
        <end position="262"/>
    </location>
</feature>
<accession>A0A9J6P608</accession>
<keyword evidence="2 5" id="KW-0812">Transmembrane</keyword>
<keyword evidence="8" id="KW-1185">Reference proteome</keyword>
<reference evidence="7" key="2">
    <citation type="submission" date="2021-04" db="EMBL/GenBank/DDBJ databases">
        <authorList>
            <person name="Dong X."/>
        </authorList>
    </citation>
    <scope>NUCLEOTIDE SEQUENCE</scope>
    <source>
        <strain evidence="7">ZWT</strain>
    </source>
</reference>
<evidence type="ECO:0000256" key="1">
    <source>
        <dbReference type="ARBA" id="ARBA00004141"/>
    </source>
</evidence>
<keyword evidence="4 5" id="KW-0472">Membrane</keyword>
<feature type="transmembrane region" description="Helical" evidence="5">
    <location>
        <begin position="198"/>
        <end position="219"/>
    </location>
</feature>
<evidence type="ECO:0000256" key="4">
    <source>
        <dbReference type="ARBA" id="ARBA00023136"/>
    </source>
</evidence>
<feature type="transmembrane region" description="Helical" evidence="5">
    <location>
        <begin position="303"/>
        <end position="322"/>
    </location>
</feature>
<proteinExistence type="predicted"/>
<protein>
    <submittedName>
        <fullName evidence="7">ABC transporter permease</fullName>
    </submittedName>
</protein>
<evidence type="ECO:0000313" key="7">
    <source>
        <dbReference type="EMBL" id="MCM1992151.1"/>
    </source>
</evidence>
<evidence type="ECO:0000256" key="2">
    <source>
        <dbReference type="ARBA" id="ARBA00022692"/>
    </source>
</evidence>
<comment type="caution">
    <text evidence="7">The sequence shown here is derived from an EMBL/GenBank/DDBJ whole genome shotgun (WGS) entry which is preliminary data.</text>
</comment>
<reference evidence="7" key="1">
    <citation type="journal article" date="2021" name="mSystems">
        <title>Bacteria and Archaea Synergistically Convert Glycine Betaine to Biogenic Methane in the Formosa Cold Seep of the South China Sea.</title>
        <authorList>
            <person name="Li L."/>
            <person name="Zhang W."/>
            <person name="Zhang S."/>
            <person name="Song L."/>
            <person name="Sun Q."/>
            <person name="Zhang H."/>
            <person name="Xiang H."/>
            <person name="Dong X."/>
        </authorList>
    </citation>
    <scope>NUCLEOTIDE SEQUENCE</scope>
    <source>
        <strain evidence="7">ZWT</strain>
    </source>
</reference>
<evidence type="ECO:0000256" key="3">
    <source>
        <dbReference type="ARBA" id="ARBA00022989"/>
    </source>
</evidence>
<feature type="domain" description="ABC-2 type transporter transmembrane" evidence="6">
    <location>
        <begin position="14"/>
        <end position="351"/>
    </location>
</feature>
<organism evidence="7 8">
    <name type="scientific">Oceanirhabdus seepicola</name>
    <dbReference type="NCBI Taxonomy" id="2828781"/>
    <lineage>
        <taxon>Bacteria</taxon>
        <taxon>Bacillati</taxon>
        <taxon>Bacillota</taxon>
        <taxon>Clostridia</taxon>
        <taxon>Eubacteriales</taxon>
        <taxon>Clostridiaceae</taxon>
        <taxon>Oceanirhabdus</taxon>
    </lineage>
</organism>
<dbReference type="RefSeq" id="WP_250861317.1">
    <property type="nucleotide sequence ID" value="NZ_JAGSOJ010000005.1"/>
</dbReference>
<evidence type="ECO:0000313" key="8">
    <source>
        <dbReference type="Proteomes" id="UP001056429"/>
    </source>
</evidence>
<evidence type="ECO:0000256" key="5">
    <source>
        <dbReference type="SAM" id="Phobius"/>
    </source>
</evidence>
<evidence type="ECO:0000259" key="6">
    <source>
        <dbReference type="Pfam" id="PF12698"/>
    </source>
</evidence>
<dbReference type="AlphaFoldDB" id="A0A9J6P608"/>
<dbReference type="Proteomes" id="UP001056429">
    <property type="component" value="Unassembled WGS sequence"/>
</dbReference>
<dbReference type="Pfam" id="PF12698">
    <property type="entry name" value="ABC2_membrane_3"/>
    <property type="match status" value="1"/>
</dbReference>
<dbReference type="GO" id="GO:0016020">
    <property type="term" value="C:membrane"/>
    <property type="evidence" value="ECO:0007669"/>
    <property type="project" value="UniProtKB-SubCell"/>
</dbReference>
<dbReference type="EMBL" id="JAGSOJ010000005">
    <property type="protein sequence ID" value="MCM1992151.1"/>
    <property type="molecule type" value="Genomic_DNA"/>
</dbReference>
<gene>
    <name evidence="7" type="ORF">KDK92_20715</name>
</gene>
<dbReference type="GO" id="GO:0140359">
    <property type="term" value="F:ABC-type transporter activity"/>
    <property type="evidence" value="ECO:0007669"/>
    <property type="project" value="InterPro"/>
</dbReference>
<feature type="transmembrane region" description="Helical" evidence="5">
    <location>
        <begin position="342"/>
        <end position="360"/>
    </location>
</feature>